<reference evidence="2" key="1">
    <citation type="submission" date="2016-01" db="EMBL/GenBank/DDBJ databases">
        <authorList>
            <person name="Peeters C."/>
        </authorList>
    </citation>
    <scope>NUCLEOTIDE SEQUENCE [LARGE SCALE GENOMIC DNA]</scope>
</reference>
<evidence type="ECO:0000313" key="1">
    <source>
        <dbReference type="EMBL" id="SAL35780.1"/>
    </source>
</evidence>
<dbReference type="RefSeq" id="WP_053570012.1">
    <property type="nucleotide sequence ID" value="NZ_FCNY02000005.1"/>
</dbReference>
<proteinExistence type="predicted"/>
<sequence>MNLQLAGAWLEREHVGFSDIQRFATQCRDGARSAGRESAALVLLGGRAAAFSERYEGVAVSTDVVDEFLADLRKETQVLLDASKSGDDSFLSALNAFATRIAPDLV</sequence>
<keyword evidence="2" id="KW-1185">Reference proteome</keyword>
<protein>
    <submittedName>
        <fullName evidence="1">Uncharacterized protein</fullName>
    </submittedName>
</protein>
<accession>A0A158GWE2</accession>
<gene>
    <name evidence="1" type="ORF">AWB70_02536</name>
</gene>
<evidence type="ECO:0000313" key="2">
    <source>
        <dbReference type="Proteomes" id="UP000054740"/>
    </source>
</evidence>
<dbReference type="EMBL" id="FCNY02000005">
    <property type="protein sequence ID" value="SAL35780.1"/>
    <property type="molecule type" value="Genomic_DNA"/>
</dbReference>
<dbReference type="AlphaFoldDB" id="A0A158GWE2"/>
<organism evidence="1 2">
    <name type="scientific">Caballeronia cordobensis</name>
    <name type="common">Burkholderia cordobensis</name>
    <dbReference type="NCBI Taxonomy" id="1353886"/>
    <lineage>
        <taxon>Bacteria</taxon>
        <taxon>Pseudomonadati</taxon>
        <taxon>Pseudomonadota</taxon>
        <taxon>Betaproteobacteria</taxon>
        <taxon>Burkholderiales</taxon>
        <taxon>Burkholderiaceae</taxon>
        <taxon>Caballeronia</taxon>
    </lineage>
</organism>
<dbReference type="Proteomes" id="UP000054740">
    <property type="component" value="Unassembled WGS sequence"/>
</dbReference>
<name>A0A158GWE2_CABCO</name>